<dbReference type="SUPFAM" id="SSF50965">
    <property type="entry name" value="Galactose oxidase, central domain"/>
    <property type="match status" value="1"/>
</dbReference>
<dbReference type="CDD" id="cd22157">
    <property type="entry name" value="F-box_AtFBW1-like"/>
    <property type="match status" value="1"/>
</dbReference>
<dbReference type="Pfam" id="PF07734">
    <property type="entry name" value="FBA_1"/>
    <property type="match status" value="1"/>
</dbReference>
<keyword evidence="3" id="KW-1185">Reference proteome</keyword>
<dbReference type="InterPro" id="IPR001810">
    <property type="entry name" value="F-box_dom"/>
</dbReference>
<proteinExistence type="predicted"/>
<comment type="caution">
    <text evidence="2">The sequence shown here is derived from an EMBL/GenBank/DDBJ whole genome shotgun (WGS) entry which is preliminary data.</text>
</comment>
<dbReference type="SMART" id="SM00256">
    <property type="entry name" value="FBOX"/>
    <property type="match status" value="1"/>
</dbReference>
<dbReference type="NCBIfam" id="TIGR01640">
    <property type="entry name" value="F_box_assoc_1"/>
    <property type="match status" value="1"/>
</dbReference>
<name>A0AAD5JU65_ACENE</name>
<reference evidence="2" key="1">
    <citation type="journal article" date="2022" name="Plant J.">
        <title>Strategies of tolerance reflected in two North American maple genomes.</title>
        <authorList>
            <person name="McEvoy S.L."/>
            <person name="Sezen U.U."/>
            <person name="Trouern-Trend A."/>
            <person name="McMahon S.M."/>
            <person name="Schaberg P.G."/>
            <person name="Yang J."/>
            <person name="Wegrzyn J.L."/>
            <person name="Swenson N.G."/>
        </authorList>
    </citation>
    <scope>NUCLEOTIDE SEQUENCE</scope>
    <source>
        <strain evidence="2">91603</strain>
    </source>
</reference>
<dbReference type="InterPro" id="IPR050796">
    <property type="entry name" value="SCF_F-box_component"/>
</dbReference>
<sequence>MSYLPQELVEKILWTLPVKSLCRFKCVSKEWLNLISSTRFVKMHLSRTETLRRTRLHLLADGMWDLFSVDLETVSYNDDKITMLGLNFPEECASITCIGSCNGLLCLTTGFNTDLFVYNPSTQECKQILRFGGSTDIAYLYGFGYVESIDDYKLVRIACPGEIIEVYSLGKKSWSTIKSGFLFPKKYYKAGFLIKVGLYLNGAIHWAFENRKGSCVIAAFDLVEEKFKTLPPPENVLKGKCKYTLTAVGRSLYLAADKSDGLMQSCVMPKYGVQGSWEIIGTGFHTSFSDLRPLDVLINNKTLLLMTKEGLVFADAKDNEKIVEVGVKYQVDGTEHYNVVKFGTEDSRHNLHVYTESLVSPEYKSDFTTQDIGSSEGATKRQRRT</sequence>
<dbReference type="InterPro" id="IPR006527">
    <property type="entry name" value="F-box-assoc_dom_typ1"/>
</dbReference>
<evidence type="ECO:0000313" key="2">
    <source>
        <dbReference type="EMBL" id="KAI9201115.1"/>
    </source>
</evidence>
<dbReference type="EMBL" id="JAJSOW010000001">
    <property type="protein sequence ID" value="KAI9201115.1"/>
    <property type="molecule type" value="Genomic_DNA"/>
</dbReference>
<evidence type="ECO:0000313" key="3">
    <source>
        <dbReference type="Proteomes" id="UP001064489"/>
    </source>
</evidence>
<dbReference type="Proteomes" id="UP001064489">
    <property type="component" value="Chromosome 9"/>
</dbReference>
<feature type="domain" description="F-box" evidence="1">
    <location>
        <begin position="1"/>
        <end position="43"/>
    </location>
</feature>
<protein>
    <recommendedName>
        <fullName evidence="1">F-box domain-containing protein</fullName>
    </recommendedName>
</protein>
<dbReference type="Pfam" id="PF00646">
    <property type="entry name" value="F-box"/>
    <property type="match status" value="1"/>
</dbReference>
<dbReference type="SUPFAM" id="SSF81383">
    <property type="entry name" value="F-box domain"/>
    <property type="match status" value="1"/>
</dbReference>
<organism evidence="2 3">
    <name type="scientific">Acer negundo</name>
    <name type="common">Box elder</name>
    <dbReference type="NCBI Taxonomy" id="4023"/>
    <lineage>
        <taxon>Eukaryota</taxon>
        <taxon>Viridiplantae</taxon>
        <taxon>Streptophyta</taxon>
        <taxon>Embryophyta</taxon>
        <taxon>Tracheophyta</taxon>
        <taxon>Spermatophyta</taxon>
        <taxon>Magnoliopsida</taxon>
        <taxon>eudicotyledons</taxon>
        <taxon>Gunneridae</taxon>
        <taxon>Pentapetalae</taxon>
        <taxon>rosids</taxon>
        <taxon>malvids</taxon>
        <taxon>Sapindales</taxon>
        <taxon>Sapindaceae</taxon>
        <taxon>Hippocastanoideae</taxon>
        <taxon>Acereae</taxon>
        <taxon>Acer</taxon>
    </lineage>
</organism>
<dbReference type="PANTHER" id="PTHR31672:SF13">
    <property type="entry name" value="F-BOX PROTEIN CPR30-LIKE"/>
    <property type="match status" value="1"/>
</dbReference>
<dbReference type="InterPro" id="IPR036047">
    <property type="entry name" value="F-box-like_dom_sf"/>
</dbReference>
<dbReference type="Gene3D" id="1.20.1280.50">
    <property type="match status" value="1"/>
</dbReference>
<dbReference type="AlphaFoldDB" id="A0AAD5JU65"/>
<reference evidence="2" key="2">
    <citation type="submission" date="2023-02" db="EMBL/GenBank/DDBJ databases">
        <authorList>
            <person name="Swenson N.G."/>
            <person name="Wegrzyn J.L."/>
            <person name="Mcevoy S.L."/>
        </authorList>
    </citation>
    <scope>NUCLEOTIDE SEQUENCE</scope>
    <source>
        <strain evidence="2">91603</strain>
        <tissue evidence="2">Leaf</tissue>
    </source>
</reference>
<dbReference type="PROSITE" id="PS50181">
    <property type="entry name" value="FBOX"/>
    <property type="match status" value="1"/>
</dbReference>
<accession>A0AAD5JU65</accession>
<dbReference type="InterPro" id="IPR017451">
    <property type="entry name" value="F-box-assoc_interact_dom"/>
</dbReference>
<dbReference type="PANTHER" id="PTHR31672">
    <property type="entry name" value="BNACNNG10540D PROTEIN"/>
    <property type="match status" value="1"/>
</dbReference>
<dbReference type="InterPro" id="IPR011043">
    <property type="entry name" value="Gal_Oxase/kelch_b-propeller"/>
</dbReference>
<gene>
    <name evidence="2" type="ORF">LWI28_018288</name>
</gene>
<evidence type="ECO:0000259" key="1">
    <source>
        <dbReference type="PROSITE" id="PS50181"/>
    </source>
</evidence>